<dbReference type="InterPro" id="IPR051446">
    <property type="entry name" value="HTH_trans_reg/aminotransferase"/>
</dbReference>
<dbReference type="InterPro" id="IPR004839">
    <property type="entry name" value="Aminotransferase_I/II_large"/>
</dbReference>
<keyword evidence="7" id="KW-0808">Transferase</keyword>
<dbReference type="GO" id="GO:0008483">
    <property type="term" value="F:transaminase activity"/>
    <property type="evidence" value="ECO:0007669"/>
    <property type="project" value="UniProtKB-KW"/>
</dbReference>
<protein>
    <submittedName>
        <fullName evidence="7">PLP-dependent aminotransferase family protein</fullName>
    </submittedName>
</protein>
<evidence type="ECO:0000256" key="3">
    <source>
        <dbReference type="ARBA" id="ARBA00023015"/>
    </source>
</evidence>
<sequence length="466" mass="54061">MAKNTNNVDTSYYIQLYEILKTEIIKKNAPNSKFYSIRQIGIKYNTNINTVLKVFKMLERDGYIFSEKGKGFFIKEHSNLSISEELVPIMESFHYGQTNTEGINFSNGSPPNDYFPDKIYQKLIDKALKNYGSSLLGYQDVQGLESLRILLADHLEEKDIFVNKDNIMITSGTQQSLVILLKTFSGSSLKTVAISSPTYPNALNLLKDMCNIKTFDLKNDGWNLIEFEKVLKKERIHFVYIMTNFQNPTGISWSEEKKKKLLNLAHKYNFYIIEDDCFSEFYYTKRVEPLKILDQTGNEKVIYIKTYSKILMPAIGLAYMILPPAIMQKAILTKYSLDHSTSGLNQKVLEYFITDKYLDNHVKKLKKIFKAKHHRILELLSEVPHITILNKSKGGFFIWIQLADYINEEKFYYKCKLRGVSILPGNIFYHDKRSSGKIRLSFISPSLKELEEGIEIMKDILIHCDF</sequence>
<organism evidence="7 8">
    <name type="scientific">Fusobacterium varium ATCC 27725</name>
    <dbReference type="NCBI Taxonomy" id="469618"/>
    <lineage>
        <taxon>Bacteria</taxon>
        <taxon>Fusobacteriati</taxon>
        <taxon>Fusobacteriota</taxon>
        <taxon>Fusobacteriia</taxon>
        <taxon>Fusobacteriales</taxon>
        <taxon>Fusobacteriaceae</taxon>
        <taxon>Fusobacterium</taxon>
    </lineage>
</organism>
<keyword evidence="8" id="KW-1185">Reference proteome</keyword>
<evidence type="ECO:0000313" key="8">
    <source>
        <dbReference type="Proteomes" id="UP000241238"/>
    </source>
</evidence>
<dbReference type="GeneID" id="77468391"/>
<dbReference type="SMART" id="SM00345">
    <property type="entry name" value="HTH_GNTR"/>
    <property type="match status" value="1"/>
</dbReference>
<dbReference type="InterPro" id="IPR015422">
    <property type="entry name" value="PyrdxlP-dep_Trfase_small"/>
</dbReference>
<dbReference type="Gene3D" id="3.90.1150.10">
    <property type="entry name" value="Aspartate Aminotransferase, domain 1"/>
    <property type="match status" value="1"/>
</dbReference>
<dbReference type="Gene3D" id="1.10.10.10">
    <property type="entry name" value="Winged helix-like DNA-binding domain superfamily/Winged helix DNA-binding domain"/>
    <property type="match status" value="1"/>
</dbReference>
<dbReference type="CDD" id="cd07377">
    <property type="entry name" value="WHTH_GntR"/>
    <property type="match status" value="1"/>
</dbReference>
<dbReference type="InterPro" id="IPR036388">
    <property type="entry name" value="WH-like_DNA-bd_sf"/>
</dbReference>
<comment type="similarity">
    <text evidence="1">In the C-terminal section; belongs to the class-I pyridoxal-phosphate-dependent aminotransferase family.</text>
</comment>
<dbReference type="InterPro" id="IPR015421">
    <property type="entry name" value="PyrdxlP-dep_Trfase_major"/>
</dbReference>
<dbReference type="InterPro" id="IPR015424">
    <property type="entry name" value="PyrdxlP-dep_Trfase"/>
</dbReference>
<dbReference type="Proteomes" id="UP000241238">
    <property type="component" value="Chromosome"/>
</dbReference>
<evidence type="ECO:0000256" key="2">
    <source>
        <dbReference type="ARBA" id="ARBA00022898"/>
    </source>
</evidence>
<dbReference type="PROSITE" id="PS50949">
    <property type="entry name" value="HTH_GNTR"/>
    <property type="match status" value="1"/>
</dbReference>
<dbReference type="CDD" id="cd00609">
    <property type="entry name" value="AAT_like"/>
    <property type="match status" value="1"/>
</dbReference>
<keyword evidence="7" id="KW-0032">Aminotransferase</keyword>
<dbReference type="SUPFAM" id="SSF53383">
    <property type="entry name" value="PLP-dependent transferases"/>
    <property type="match status" value="1"/>
</dbReference>
<keyword evidence="2" id="KW-0663">Pyridoxal phosphate</keyword>
<evidence type="ECO:0000256" key="4">
    <source>
        <dbReference type="ARBA" id="ARBA00023125"/>
    </source>
</evidence>
<reference evidence="8" key="1">
    <citation type="journal article" date="2018" name="MSphere">
        <title>Fusobacterium Genomics Using MinION and Illumina Sequencing Enables Genome Completion and Correction.</title>
        <authorList>
            <person name="Todd S.M."/>
            <person name="Settlage R.E."/>
            <person name="Lahmers K.K."/>
            <person name="Slade D.J."/>
        </authorList>
    </citation>
    <scope>NUCLEOTIDE SEQUENCE [LARGE SCALE GENOMIC DNA]</scope>
    <source>
        <strain evidence="8">ATCC 27725</strain>
    </source>
</reference>
<proteinExistence type="inferred from homology"/>
<accession>A0ABM6U5F8</accession>
<evidence type="ECO:0000259" key="6">
    <source>
        <dbReference type="PROSITE" id="PS50949"/>
    </source>
</evidence>
<keyword evidence="3" id="KW-0805">Transcription regulation</keyword>
<dbReference type="PANTHER" id="PTHR46577">
    <property type="entry name" value="HTH-TYPE TRANSCRIPTIONAL REGULATORY PROTEIN GABR"/>
    <property type="match status" value="1"/>
</dbReference>
<dbReference type="RefSeq" id="WP_005947870.1">
    <property type="nucleotide sequence ID" value="NZ_CP028103.1"/>
</dbReference>
<evidence type="ECO:0000256" key="1">
    <source>
        <dbReference type="ARBA" id="ARBA00005384"/>
    </source>
</evidence>
<keyword evidence="5" id="KW-0804">Transcription</keyword>
<keyword evidence="4" id="KW-0238">DNA-binding</keyword>
<name>A0ABM6U5F8_FUSVA</name>
<evidence type="ECO:0000313" key="7">
    <source>
        <dbReference type="EMBL" id="AVQ31597.1"/>
    </source>
</evidence>
<dbReference type="SUPFAM" id="SSF46785">
    <property type="entry name" value="Winged helix' DNA-binding domain"/>
    <property type="match status" value="1"/>
</dbReference>
<gene>
    <name evidence="7" type="ORF">C4N18_10345</name>
</gene>
<dbReference type="EMBL" id="CP028103">
    <property type="protein sequence ID" value="AVQ31597.1"/>
    <property type="molecule type" value="Genomic_DNA"/>
</dbReference>
<dbReference type="Pfam" id="PF00155">
    <property type="entry name" value="Aminotran_1_2"/>
    <property type="match status" value="1"/>
</dbReference>
<dbReference type="Gene3D" id="3.40.640.10">
    <property type="entry name" value="Type I PLP-dependent aspartate aminotransferase-like (Major domain)"/>
    <property type="match status" value="1"/>
</dbReference>
<dbReference type="InterPro" id="IPR000524">
    <property type="entry name" value="Tscrpt_reg_HTH_GntR"/>
</dbReference>
<evidence type="ECO:0000256" key="5">
    <source>
        <dbReference type="ARBA" id="ARBA00023163"/>
    </source>
</evidence>
<feature type="domain" description="HTH gntR-type" evidence="6">
    <location>
        <begin position="10"/>
        <end position="77"/>
    </location>
</feature>
<dbReference type="InterPro" id="IPR036390">
    <property type="entry name" value="WH_DNA-bd_sf"/>
</dbReference>
<dbReference type="PANTHER" id="PTHR46577:SF1">
    <property type="entry name" value="HTH-TYPE TRANSCRIPTIONAL REGULATORY PROTEIN GABR"/>
    <property type="match status" value="1"/>
</dbReference>